<organism evidence="15 16">
    <name type="scientific">Gymnodinialimonas ceratoperidinii</name>
    <dbReference type="NCBI Taxonomy" id="2856823"/>
    <lineage>
        <taxon>Bacteria</taxon>
        <taxon>Pseudomonadati</taxon>
        <taxon>Pseudomonadota</taxon>
        <taxon>Alphaproteobacteria</taxon>
        <taxon>Rhodobacterales</taxon>
        <taxon>Paracoccaceae</taxon>
        <taxon>Gymnodinialimonas</taxon>
    </lineage>
</organism>
<comment type="catalytic activity">
    <reaction evidence="9 13">
        <text>(6R)-5,10-methylene-5,6,7,8-tetrahydrofolate + D-alanine + H2O = 2-methylserine + (6S)-5,6,7,8-tetrahydrofolate</text>
        <dbReference type="Rhea" id="RHEA:10064"/>
        <dbReference type="ChEBI" id="CHEBI:15377"/>
        <dbReference type="ChEBI" id="CHEBI:15636"/>
        <dbReference type="ChEBI" id="CHEBI:57416"/>
        <dbReference type="ChEBI" id="CHEBI:57453"/>
        <dbReference type="ChEBI" id="CHEBI:58275"/>
        <dbReference type="EC" id="2.1.2.7"/>
    </reaction>
</comment>
<dbReference type="GO" id="GO:0005829">
    <property type="term" value="C:cytosol"/>
    <property type="evidence" value="ECO:0007669"/>
    <property type="project" value="TreeGrafter"/>
</dbReference>
<comment type="subcellular location">
    <subcellularLocation>
        <location evidence="2 13">Cytoplasm</location>
    </subcellularLocation>
</comment>
<dbReference type="GO" id="GO:0019264">
    <property type="term" value="P:glycine biosynthetic process from serine"/>
    <property type="evidence" value="ECO:0007669"/>
    <property type="project" value="InterPro"/>
</dbReference>
<dbReference type="EC" id="2.1.2.7" evidence="11 13"/>
<dbReference type="CDD" id="cd00378">
    <property type="entry name" value="SHMT"/>
    <property type="match status" value="1"/>
</dbReference>
<feature type="binding site" evidence="13">
    <location>
        <begin position="122"/>
        <end position="124"/>
    </location>
    <ligand>
        <name>(6S)-5,6,7,8-tetrahydrofolate</name>
        <dbReference type="ChEBI" id="CHEBI:57453"/>
    </ligand>
</feature>
<evidence type="ECO:0000256" key="10">
    <source>
        <dbReference type="ARBA" id="ARBA00057572"/>
    </source>
</evidence>
<dbReference type="InterPro" id="IPR049943">
    <property type="entry name" value="Ser_HO-MeTrfase-like"/>
</dbReference>
<evidence type="ECO:0000256" key="2">
    <source>
        <dbReference type="ARBA" id="ARBA00004496"/>
    </source>
</evidence>
<dbReference type="GO" id="GO:0030170">
    <property type="term" value="F:pyridoxal phosphate binding"/>
    <property type="evidence" value="ECO:0007669"/>
    <property type="project" value="UniProtKB-UniRule"/>
</dbReference>
<evidence type="ECO:0000259" key="14">
    <source>
        <dbReference type="Pfam" id="PF00464"/>
    </source>
</evidence>
<reference evidence="15 16" key="1">
    <citation type="submission" date="2021-07" db="EMBL/GenBank/DDBJ databases">
        <title>A novel Jannaschia species isolated from marine dinoflagellate Ceratoperidinium margalefii.</title>
        <authorList>
            <person name="Jiang Y."/>
            <person name="Li Z."/>
        </authorList>
    </citation>
    <scope>NUCLEOTIDE SEQUENCE [LARGE SCALE GENOMIC DNA]</scope>
    <source>
        <strain evidence="15 16">J12C1-MA-4</strain>
    </source>
</reference>
<keyword evidence="5 13" id="KW-0963">Cytoplasm</keyword>
<keyword evidence="6 13" id="KW-0554">One-carbon metabolism</keyword>
<comment type="similarity">
    <text evidence="3 13">Belongs to the SHMT family.</text>
</comment>
<protein>
    <recommendedName>
        <fullName evidence="12 13">2-methylserine hydroxymethyltransferase</fullName>
        <shortName evidence="13">MSHMT</shortName>
        <ecNumber evidence="11 13">2.1.2.7</ecNumber>
    </recommendedName>
    <alternativeName>
        <fullName evidence="13">Alpha-methylserine hydroxymethyltransferase</fullName>
    </alternativeName>
    <alternativeName>
        <fullName evidence="13">D-alanine 2-hydroxymethyltransferase</fullName>
    </alternativeName>
</protein>
<comment type="caution">
    <text evidence="13">Lacks conserved residue(s) required for the propagation of feature annotation.</text>
</comment>
<dbReference type="PIRSF" id="PIRSF000412">
    <property type="entry name" value="SHMT"/>
    <property type="match status" value="1"/>
</dbReference>
<evidence type="ECO:0000256" key="5">
    <source>
        <dbReference type="ARBA" id="ARBA00022490"/>
    </source>
</evidence>
<evidence type="ECO:0000256" key="8">
    <source>
        <dbReference type="ARBA" id="ARBA00022898"/>
    </source>
</evidence>
<dbReference type="HAMAP" id="MF_00051">
    <property type="entry name" value="SHMT"/>
    <property type="match status" value="1"/>
</dbReference>
<dbReference type="GO" id="GO:0050413">
    <property type="term" value="F:D-alanine 2-hydroxymethyltransferase activity"/>
    <property type="evidence" value="ECO:0007669"/>
    <property type="project" value="UniProtKB-EC"/>
</dbReference>
<dbReference type="InterPro" id="IPR001085">
    <property type="entry name" value="Ser_HO-MeTrfase"/>
</dbReference>
<dbReference type="PANTHER" id="PTHR11680:SF35">
    <property type="entry name" value="SERINE HYDROXYMETHYLTRANSFERASE 1"/>
    <property type="match status" value="1"/>
</dbReference>
<comment type="subunit">
    <text evidence="4 13">Homodimer.</text>
</comment>
<accession>A0A8F6TUW7</accession>
<feature type="domain" description="Serine hydroxymethyltransferase-like" evidence="14">
    <location>
        <begin position="6"/>
        <end position="382"/>
    </location>
</feature>
<dbReference type="AlphaFoldDB" id="A0A8F6TUW7"/>
<dbReference type="GO" id="GO:0035999">
    <property type="term" value="P:tetrahydrofolate interconversion"/>
    <property type="evidence" value="ECO:0007669"/>
    <property type="project" value="UniProtKB-UniRule"/>
</dbReference>
<comment type="pathway">
    <text evidence="13">One-carbon metabolism; tetrahydrofolate interconversion.</text>
</comment>
<evidence type="ECO:0000256" key="12">
    <source>
        <dbReference type="ARBA" id="ARBA00073156"/>
    </source>
</evidence>
<sequence length="417" mass="44329">MTRAIDQSDPVVAKALRDESRRQQDQIELIASENIVSRAVLDALGHEITNKTLEGYPGARFHGGGQHVDVVEQAAIDRACALFDCGYANVQPHSGSQANLAVFFALLTPGDKVLSLDLAAGGHLSHGLGANLSGRWFEAHHYGVTRDTGVIEYDAVEARAREVRPKLLIAGGSAYPRWIDFARMAQIAQSVGAYFMVDMAHFAGLVAGGAHPSPLPHADIVTCTTTKTLRGPRGGMILAKDAGWSKKLQSSVFPGVQSSLHTQVLAAKAVCLKEASEPAFKTYASQIVENARALAEALSAGGVDIVSGGTDTHIVLLDLSRLNLLGREAEALLDRANITSNKNPVPFDVSNPAKWSGLRLGVAAATTRGFSTDDFRSLGAMIAGLLTAEEGAREHQVATAREEVARLCAAYPIHEDQ</sequence>
<evidence type="ECO:0000256" key="7">
    <source>
        <dbReference type="ARBA" id="ARBA00022679"/>
    </source>
</evidence>
<dbReference type="GO" id="GO:0004372">
    <property type="term" value="F:glycine hydroxymethyltransferase activity"/>
    <property type="evidence" value="ECO:0007669"/>
    <property type="project" value="InterPro"/>
</dbReference>
<keyword evidence="16" id="KW-1185">Reference proteome</keyword>
<keyword evidence="7 13" id="KW-0808">Transferase</keyword>
<dbReference type="Pfam" id="PF00464">
    <property type="entry name" value="SHMT"/>
    <property type="match status" value="1"/>
</dbReference>
<dbReference type="PANTHER" id="PTHR11680">
    <property type="entry name" value="SERINE HYDROXYMETHYLTRANSFERASE"/>
    <property type="match status" value="1"/>
</dbReference>
<evidence type="ECO:0000313" key="16">
    <source>
        <dbReference type="Proteomes" id="UP000825009"/>
    </source>
</evidence>
<evidence type="ECO:0000256" key="9">
    <source>
        <dbReference type="ARBA" id="ARBA00051216"/>
    </source>
</evidence>
<name>A0A8F6TUW7_9RHOB</name>
<dbReference type="NCBIfam" id="NF000586">
    <property type="entry name" value="PRK00011.1"/>
    <property type="match status" value="1"/>
</dbReference>
<evidence type="ECO:0000256" key="11">
    <source>
        <dbReference type="ARBA" id="ARBA00066835"/>
    </source>
</evidence>
<keyword evidence="8 13" id="KW-0663">Pyridoxal phosphate</keyword>
<feature type="binding site" evidence="13">
    <location>
        <position position="118"/>
    </location>
    <ligand>
        <name>(6S)-5,6,7,8-tetrahydrofolate</name>
        <dbReference type="ChEBI" id="CHEBI:57453"/>
    </ligand>
</feature>
<dbReference type="KEGG" id="gce:KYE46_09515"/>
<feature type="site" description="Plays an important role in substrate specificity" evidence="13">
    <location>
        <position position="226"/>
    </location>
</feature>
<comment type="function">
    <text evidence="10">Catalyzes the reversible interconversion of alpha-methyl-L-serine to D-alanine with tetrahydrofolate (THF) serving as the one-carbon carrier. Cannot use alpha-methyl-D-serine, L-serine, D-serine or L-alanine.</text>
</comment>
<evidence type="ECO:0000256" key="4">
    <source>
        <dbReference type="ARBA" id="ARBA00011738"/>
    </source>
</evidence>
<evidence type="ECO:0000256" key="3">
    <source>
        <dbReference type="ARBA" id="ARBA00006376"/>
    </source>
</evidence>
<evidence type="ECO:0000313" key="15">
    <source>
        <dbReference type="EMBL" id="QXT38192.1"/>
    </source>
</evidence>
<comment type="cofactor">
    <cofactor evidence="1 13">
        <name>pyridoxal 5'-phosphate</name>
        <dbReference type="ChEBI" id="CHEBI:597326"/>
    </cofactor>
</comment>
<evidence type="ECO:0000256" key="1">
    <source>
        <dbReference type="ARBA" id="ARBA00001933"/>
    </source>
</evidence>
<dbReference type="InterPro" id="IPR039429">
    <property type="entry name" value="SHMT-like_dom"/>
</dbReference>
<dbReference type="UniPathway" id="UPA00193"/>
<dbReference type="FunFam" id="3.40.640.10:FF:000001">
    <property type="entry name" value="Serine hydroxymethyltransferase"/>
    <property type="match status" value="1"/>
</dbReference>
<dbReference type="RefSeq" id="WP_219000389.1">
    <property type="nucleotide sequence ID" value="NZ_CP079194.1"/>
</dbReference>
<proteinExistence type="inferred from homology"/>
<gene>
    <name evidence="13" type="primary">mshmt</name>
    <name evidence="15" type="ORF">KYE46_09515</name>
</gene>
<evidence type="ECO:0000256" key="6">
    <source>
        <dbReference type="ARBA" id="ARBA00022563"/>
    </source>
</evidence>
<dbReference type="Proteomes" id="UP000825009">
    <property type="component" value="Chromosome"/>
</dbReference>
<dbReference type="EMBL" id="CP079194">
    <property type="protein sequence ID" value="QXT38192.1"/>
    <property type="molecule type" value="Genomic_DNA"/>
</dbReference>
<evidence type="ECO:0000256" key="13">
    <source>
        <dbReference type="HAMAP-Rule" id="MF_00051"/>
    </source>
</evidence>
<feature type="modified residue" description="N6-(pyridoxal phosphate)lysine" evidence="13">
    <location>
        <position position="227"/>
    </location>
</feature>